<reference evidence="1" key="1">
    <citation type="submission" date="2021-03" db="EMBL/GenBank/DDBJ databases">
        <title>Evolutionary priming and transition to the ectomycorrhizal habit in an iconic lineage of mushroom-forming fungi: is preadaptation a requirement?</title>
        <authorList>
            <consortium name="DOE Joint Genome Institute"/>
            <person name="Looney B.P."/>
            <person name="Miyauchi S."/>
            <person name="Morin E."/>
            <person name="Drula E."/>
            <person name="Courty P.E."/>
            <person name="Chicoki N."/>
            <person name="Fauchery L."/>
            <person name="Kohler A."/>
            <person name="Kuo A."/>
            <person name="LaButti K."/>
            <person name="Pangilinan J."/>
            <person name="Lipzen A."/>
            <person name="Riley R."/>
            <person name="Andreopoulos W."/>
            <person name="He G."/>
            <person name="Johnson J."/>
            <person name="Barry K.W."/>
            <person name="Grigoriev I.V."/>
            <person name="Nagy L."/>
            <person name="Hibbett D."/>
            <person name="Henrissat B."/>
            <person name="Matheny P.B."/>
            <person name="Labbe J."/>
            <person name="Martin A.F."/>
        </authorList>
    </citation>
    <scope>NUCLEOTIDE SEQUENCE</scope>
    <source>
        <strain evidence="1">BPL698</strain>
    </source>
</reference>
<dbReference type="Proteomes" id="UP001207468">
    <property type="component" value="Unassembled WGS sequence"/>
</dbReference>
<gene>
    <name evidence="1" type="ORF">F5148DRAFT_560042</name>
</gene>
<comment type="caution">
    <text evidence="1">The sequence shown here is derived from an EMBL/GenBank/DDBJ whole genome shotgun (WGS) entry which is preliminary data.</text>
</comment>
<proteinExistence type="predicted"/>
<accession>A0ACC0UMZ0</accession>
<sequence>MRVFFPQGVCYLATFPCPQGKAIRLRCTLLFMFSSALSSASSFFYLPIDDDDSHRDESSISTILCPYTMSLSWDSSEEPYTDYSDGSSTRPSSPVNPRSRHRRHQEIEDILEQKDFYNILGLSRAAALDKMELRRAYLSRSRACHPDKFPNNPKATYAFQKVSVAYNVLSDPASKLVYDSHPAPHEYSSNDMAATMCAEETLRSVIVGIVNDFLDGDLEIVRTLLRGINDLSPSLRLGDEGIDSILLTLQGIRDRILICRALTYTVIATLSHLLDTHASLSKLSYLSLCPRARLSLRLARITLALPIALEQELRHQRTVRARSRARRLREHRKRFDLEGAETEDEAGRDADPLSGQLFFPRRVMILLEGVVLNLEKLEGVLK</sequence>
<evidence type="ECO:0000313" key="1">
    <source>
        <dbReference type="EMBL" id="KAI9512950.1"/>
    </source>
</evidence>
<dbReference type="EMBL" id="JAGFNK010000004">
    <property type="protein sequence ID" value="KAI9512950.1"/>
    <property type="molecule type" value="Genomic_DNA"/>
</dbReference>
<evidence type="ECO:0000313" key="2">
    <source>
        <dbReference type="Proteomes" id="UP001207468"/>
    </source>
</evidence>
<organism evidence="1 2">
    <name type="scientific">Russula earlei</name>
    <dbReference type="NCBI Taxonomy" id="71964"/>
    <lineage>
        <taxon>Eukaryota</taxon>
        <taxon>Fungi</taxon>
        <taxon>Dikarya</taxon>
        <taxon>Basidiomycota</taxon>
        <taxon>Agaricomycotina</taxon>
        <taxon>Agaricomycetes</taxon>
        <taxon>Russulales</taxon>
        <taxon>Russulaceae</taxon>
        <taxon>Russula</taxon>
    </lineage>
</organism>
<name>A0ACC0UMZ0_9AGAM</name>
<keyword evidence="2" id="KW-1185">Reference proteome</keyword>
<protein>
    <submittedName>
        <fullName evidence="1">DnaJ-domain-containing protein</fullName>
    </submittedName>
</protein>